<dbReference type="Proteomes" id="UP001392318">
    <property type="component" value="Unassembled WGS sequence"/>
</dbReference>
<organism evidence="1 2">
    <name type="scientific">Paraburkholderia unamae</name>
    <dbReference type="NCBI Taxonomy" id="219649"/>
    <lineage>
        <taxon>Bacteria</taxon>
        <taxon>Pseudomonadati</taxon>
        <taxon>Pseudomonadota</taxon>
        <taxon>Betaproteobacteria</taxon>
        <taxon>Burkholderiales</taxon>
        <taxon>Burkholderiaceae</taxon>
        <taxon>Paraburkholderia</taxon>
    </lineage>
</organism>
<name>A0ACC6RFH4_9BURK</name>
<accession>A0ACC6RFH4</accession>
<sequence length="164" mass="16812">MAERNAKRWSSADWSNLVRAILGGLAQLVAVCVGGYGAGLFAYRSLGIFNGLFGVGALAAKSPGTSKSPEAAKAPDSTKSLDAPSAPRPGHFAFTRHWGGFGGEATGWYLSRELMQLIIAILLAVVAVVLALAVLLVAFGRGGTETAPEVKPAASAPHASAAHE</sequence>
<keyword evidence="2" id="KW-1185">Reference proteome</keyword>
<dbReference type="EMBL" id="JAYMRU010000005">
    <property type="protein sequence ID" value="MEM5400354.1"/>
    <property type="molecule type" value="Genomic_DNA"/>
</dbReference>
<proteinExistence type="predicted"/>
<reference evidence="1" key="1">
    <citation type="submission" date="2024-01" db="EMBL/GenBank/DDBJ databases">
        <title>The diversity of rhizobia nodulating Mimosa spp. in eleven states of Brazil covering several biomes is determined by host plant, location, and edaphic factors.</title>
        <authorList>
            <person name="Rouws L."/>
            <person name="Barauna A."/>
            <person name="Beukes C."/>
            <person name="De Faria S.M."/>
            <person name="Gross E."/>
            <person name="Dos Reis Junior F.B."/>
            <person name="Simon M."/>
            <person name="Maluk M."/>
            <person name="Odee D.W."/>
            <person name="Kenicer G."/>
            <person name="Young J.P.W."/>
            <person name="Reis V.M."/>
            <person name="Zilli J."/>
            <person name="James E.K."/>
        </authorList>
    </citation>
    <scope>NUCLEOTIDE SEQUENCE</scope>
    <source>
        <strain evidence="1">JPY452</strain>
    </source>
</reference>
<gene>
    <name evidence="1" type="ORF">VSR83_09690</name>
</gene>
<evidence type="ECO:0000313" key="1">
    <source>
        <dbReference type="EMBL" id="MEM5400354.1"/>
    </source>
</evidence>
<comment type="caution">
    <text evidence="1">The sequence shown here is derived from an EMBL/GenBank/DDBJ whole genome shotgun (WGS) entry which is preliminary data.</text>
</comment>
<evidence type="ECO:0000313" key="2">
    <source>
        <dbReference type="Proteomes" id="UP001392318"/>
    </source>
</evidence>
<protein>
    <submittedName>
        <fullName evidence="1">Uncharacterized protein</fullName>
    </submittedName>
</protein>